<gene>
    <name evidence="1" type="ORF">HPP92_007429</name>
</gene>
<name>A0A835RE36_VANPL</name>
<organism evidence="1 2">
    <name type="scientific">Vanilla planifolia</name>
    <name type="common">Vanilla</name>
    <dbReference type="NCBI Taxonomy" id="51239"/>
    <lineage>
        <taxon>Eukaryota</taxon>
        <taxon>Viridiplantae</taxon>
        <taxon>Streptophyta</taxon>
        <taxon>Embryophyta</taxon>
        <taxon>Tracheophyta</taxon>
        <taxon>Spermatophyta</taxon>
        <taxon>Magnoliopsida</taxon>
        <taxon>Liliopsida</taxon>
        <taxon>Asparagales</taxon>
        <taxon>Orchidaceae</taxon>
        <taxon>Vanilloideae</taxon>
        <taxon>Vanilleae</taxon>
        <taxon>Vanilla</taxon>
    </lineage>
</organism>
<sequence length="59" mass="7148">MGVKFDIKQGCDRMHWELLERLVALKFRYLVSFVRDSIFGLDFKQMYSPLFFKRRISIA</sequence>
<evidence type="ECO:0000313" key="2">
    <source>
        <dbReference type="Proteomes" id="UP000639772"/>
    </source>
</evidence>
<protein>
    <submittedName>
        <fullName evidence="1">Uncharacterized protein</fullName>
    </submittedName>
</protein>
<reference evidence="1 2" key="1">
    <citation type="journal article" date="2020" name="Nat. Food">
        <title>A phased Vanilla planifolia genome enables genetic improvement of flavour and production.</title>
        <authorList>
            <person name="Hasing T."/>
            <person name="Tang H."/>
            <person name="Brym M."/>
            <person name="Khazi F."/>
            <person name="Huang T."/>
            <person name="Chambers A.H."/>
        </authorList>
    </citation>
    <scope>NUCLEOTIDE SEQUENCE [LARGE SCALE GENOMIC DNA]</scope>
    <source>
        <tissue evidence="1">Leaf</tissue>
    </source>
</reference>
<comment type="caution">
    <text evidence="1">The sequence shown here is derived from an EMBL/GenBank/DDBJ whole genome shotgun (WGS) entry which is preliminary data.</text>
</comment>
<accession>A0A835RE36</accession>
<evidence type="ECO:0000313" key="1">
    <source>
        <dbReference type="EMBL" id="KAG0490566.1"/>
    </source>
</evidence>
<dbReference type="EMBL" id="JADCNM010000003">
    <property type="protein sequence ID" value="KAG0490566.1"/>
    <property type="molecule type" value="Genomic_DNA"/>
</dbReference>
<dbReference type="AlphaFoldDB" id="A0A835RE36"/>
<proteinExistence type="predicted"/>
<dbReference type="Proteomes" id="UP000639772">
    <property type="component" value="Chromosome 3"/>
</dbReference>